<feature type="domain" description="B30.2/SPRY" evidence="1">
    <location>
        <begin position="114"/>
        <end position="329"/>
    </location>
</feature>
<dbReference type="SUPFAM" id="SSF49899">
    <property type="entry name" value="Concanavalin A-like lectins/glucanases"/>
    <property type="match status" value="1"/>
</dbReference>
<dbReference type="HOGENOM" id="CLU_481065_0_0_1"/>
<dbReference type="PaxDb" id="35128-Thaps23944"/>
<dbReference type="Gene3D" id="2.60.120.920">
    <property type="match status" value="1"/>
</dbReference>
<dbReference type="Proteomes" id="UP000001449">
    <property type="component" value="Chromosome 9"/>
</dbReference>
<dbReference type="AlphaFoldDB" id="B8C7Y9"/>
<dbReference type="InterPro" id="IPR013320">
    <property type="entry name" value="ConA-like_dom_sf"/>
</dbReference>
<name>B8C7Y9_THAPS</name>
<dbReference type="InterPro" id="IPR003877">
    <property type="entry name" value="SPRY_dom"/>
</dbReference>
<evidence type="ECO:0000259" key="1">
    <source>
        <dbReference type="PROSITE" id="PS50188"/>
    </source>
</evidence>
<dbReference type="SMART" id="SM00449">
    <property type="entry name" value="SPRY"/>
    <property type="match status" value="1"/>
</dbReference>
<sequence>MANLDGESSSTPQDAYGDCPICYESYSQSDRITCSAENGCRTFHMCRLCVYRQAVNLADPFVVDEETGDFATIDPTACPQCKRPGAFVDERLPPLPHEVQRSVEEEGRRTREGMAQRAMERMLQHLRGAPTLCAVNGATNYHPVMRQLSGIQNCVYVSQQRGGDASENAAVFFGDYATIGIPDLFTTSGILYFEVRVIPTGTAQPNVKMGFSLLNGMPIAVGRHTGVGVGENRRSWGFDALGCKIHGELYADQRFISNWEQGSVMGFAANVDTGMIAYSKDGNWDIINGCGVKFENETIKNGVYPCISARQCQLQVRTGSKVQFGSPPATIFDCWPKYEDSSWIMIPADAREAAIKLGYTQLTWTGTGNSIEDKGWHELTEEEQSAGKLLGYNEVVWSQLTTLWKRDAEESSSEDEDSMSLSGFSVMFWRDLPRDARNAALTLGYNQTNWDEDTRIPLDEKPWEELSRDQQRAAIILGYDSQTWNENVDSDVSDGSSCYFPFDHLLWSELPPNALRAAENLGYTPEIWDNDQDGPLDDHLWTDLTLVEQMAAVVLGFDERSWNQNMQ</sequence>
<dbReference type="RefSeq" id="XP_002292420.1">
    <property type="nucleotide sequence ID" value="XM_002292384.1"/>
</dbReference>
<dbReference type="EMBL" id="CM000645">
    <property type="protein sequence ID" value="EED90395.1"/>
    <property type="molecule type" value="Genomic_DNA"/>
</dbReference>
<reference evidence="2 3" key="2">
    <citation type="journal article" date="2008" name="Nature">
        <title>The Phaeodactylum genome reveals the evolutionary history of diatom genomes.</title>
        <authorList>
            <person name="Bowler C."/>
            <person name="Allen A.E."/>
            <person name="Badger J.H."/>
            <person name="Grimwood J."/>
            <person name="Jabbari K."/>
            <person name="Kuo A."/>
            <person name="Maheswari U."/>
            <person name="Martens C."/>
            <person name="Maumus F."/>
            <person name="Otillar R.P."/>
            <person name="Rayko E."/>
            <person name="Salamov A."/>
            <person name="Vandepoele K."/>
            <person name="Beszteri B."/>
            <person name="Gruber A."/>
            <person name="Heijde M."/>
            <person name="Katinka M."/>
            <person name="Mock T."/>
            <person name="Valentin K."/>
            <person name="Verret F."/>
            <person name="Berges J.A."/>
            <person name="Brownlee C."/>
            <person name="Cadoret J.P."/>
            <person name="Chiovitti A."/>
            <person name="Choi C.J."/>
            <person name="Coesel S."/>
            <person name="De Martino A."/>
            <person name="Detter J.C."/>
            <person name="Durkin C."/>
            <person name="Falciatore A."/>
            <person name="Fournet J."/>
            <person name="Haruta M."/>
            <person name="Huysman M.J."/>
            <person name="Jenkins B.D."/>
            <person name="Jiroutova K."/>
            <person name="Jorgensen R.E."/>
            <person name="Joubert Y."/>
            <person name="Kaplan A."/>
            <person name="Kroger N."/>
            <person name="Kroth P.G."/>
            <person name="La Roche J."/>
            <person name="Lindquist E."/>
            <person name="Lommer M."/>
            <person name="Martin-Jezequel V."/>
            <person name="Lopez P.J."/>
            <person name="Lucas S."/>
            <person name="Mangogna M."/>
            <person name="McGinnis K."/>
            <person name="Medlin L.K."/>
            <person name="Montsant A."/>
            <person name="Oudot-Le Secq M.P."/>
            <person name="Napoli C."/>
            <person name="Obornik M."/>
            <person name="Parker M.S."/>
            <person name="Petit J.L."/>
            <person name="Porcel B.M."/>
            <person name="Poulsen N."/>
            <person name="Robison M."/>
            <person name="Rychlewski L."/>
            <person name="Rynearson T.A."/>
            <person name="Schmutz J."/>
            <person name="Shapiro H."/>
            <person name="Siaut M."/>
            <person name="Stanley M."/>
            <person name="Sussman M.R."/>
            <person name="Taylor A.R."/>
            <person name="Vardi A."/>
            <person name="von Dassow P."/>
            <person name="Vyverman W."/>
            <person name="Willis A."/>
            <person name="Wyrwicz L.S."/>
            <person name="Rokhsar D.S."/>
            <person name="Weissenbach J."/>
            <person name="Armbrust E.V."/>
            <person name="Green B.R."/>
            <person name="Van de Peer Y."/>
            <person name="Grigoriev I.V."/>
        </authorList>
    </citation>
    <scope>NUCLEOTIDE SEQUENCE [LARGE SCALE GENOMIC DNA]</scope>
    <source>
        <strain evidence="2 3">CCMP1335</strain>
    </source>
</reference>
<protein>
    <recommendedName>
        <fullName evidence="1">B30.2/SPRY domain-containing protein</fullName>
    </recommendedName>
</protein>
<organism evidence="2 3">
    <name type="scientific">Thalassiosira pseudonana</name>
    <name type="common">Marine diatom</name>
    <name type="synonym">Cyclotella nana</name>
    <dbReference type="NCBI Taxonomy" id="35128"/>
    <lineage>
        <taxon>Eukaryota</taxon>
        <taxon>Sar</taxon>
        <taxon>Stramenopiles</taxon>
        <taxon>Ochrophyta</taxon>
        <taxon>Bacillariophyta</taxon>
        <taxon>Coscinodiscophyceae</taxon>
        <taxon>Thalassiosirophycidae</taxon>
        <taxon>Thalassiosirales</taxon>
        <taxon>Thalassiosiraceae</taxon>
        <taxon>Thalassiosira</taxon>
    </lineage>
</organism>
<dbReference type="GeneID" id="7443510"/>
<proteinExistence type="predicted"/>
<dbReference type="InterPro" id="IPR001870">
    <property type="entry name" value="B30.2/SPRY"/>
</dbReference>
<dbReference type="CDD" id="cd11709">
    <property type="entry name" value="SPRY"/>
    <property type="match status" value="1"/>
</dbReference>
<keyword evidence="3" id="KW-1185">Reference proteome</keyword>
<accession>B8C7Y9</accession>
<dbReference type="KEGG" id="tps:THAPSDRAFT_23944"/>
<dbReference type="InterPro" id="IPR043136">
    <property type="entry name" value="B30.2/SPRY_sf"/>
</dbReference>
<dbReference type="Pfam" id="PF00622">
    <property type="entry name" value="SPRY"/>
    <property type="match status" value="1"/>
</dbReference>
<dbReference type="eggNOG" id="ENOG502RUKW">
    <property type="taxonomic scope" value="Eukaryota"/>
</dbReference>
<dbReference type="InParanoid" id="B8C7Y9"/>
<evidence type="ECO:0000313" key="3">
    <source>
        <dbReference type="Proteomes" id="UP000001449"/>
    </source>
</evidence>
<dbReference type="PROSITE" id="PS50188">
    <property type="entry name" value="B302_SPRY"/>
    <property type="match status" value="1"/>
</dbReference>
<gene>
    <name evidence="2" type="ORF">THAPSDRAFT_23944</name>
</gene>
<reference evidence="2 3" key="1">
    <citation type="journal article" date="2004" name="Science">
        <title>The genome of the diatom Thalassiosira pseudonana: ecology, evolution, and metabolism.</title>
        <authorList>
            <person name="Armbrust E.V."/>
            <person name="Berges J.A."/>
            <person name="Bowler C."/>
            <person name="Green B.R."/>
            <person name="Martinez D."/>
            <person name="Putnam N.H."/>
            <person name="Zhou S."/>
            <person name="Allen A.E."/>
            <person name="Apt K.E."/>
            <person name="Bechner M."/>
            <person name="Brzezinski M.A."/>
            <person name="Chaal B.K."/>
            <person name="Chiovitti A."/>
            <person name="Davis A.K."/>
            <person name="Demarest M.S."/>
            <person name="Detter J.C."/>
            <person name="Glavina T."/>
            <person name="Goodstein D."/>
            <person name="Hadi M.Z."/>
            <person name="Hellsten U."/>
            <person name="Hildebrand M."/>
            <person name="Jenkins B.D."/>
            <person name="Jurka J."/>
            <person name="Kapitonov V.V."/>
            <person name="Kroger N."/>
            <person name="Lau W.W."/>
            <person name="Lane T.W."/>
            <person name="Larimer F.W."/>
            <person name="Lippmeier J.C."/>
            <person name="Lucas S."/>
            <person name="Medina M."/>
            <person name="Montsant A."/>
            <person name="Obornik M."/>
            <person name="Parker M.S."/>
            <person name="Palenik B."/>
            <person name="Pazour G.J."/>
            <person name="Richardson P.M."/>
            <person name="Rynearson T.A."/>
            <person name="Saito M.A."/>
            <person name="Schwartz D.C."/>
            <person name="Thamatrakoln K."/>
            <person name="Valentin K."/>
            <person name="Vardi A."/>
            <person name="Wilkerson F.P."/>
            <person name="Rokhsar D.S."/>
        </authorList>
    </citation>
    <scope>NUCLEOTIDE SEQUENCE [LARGE SCALE GENOMIC DNA]</scope>
    <source>
        <strain evidence="2 3">CCMP1335</strain>
    </source>
</reference>
<evidence type="ECO:0000313" key="2">
    <source>
        <dbReference type="EMBL" id="EED90395.1"/>
    </source>
</evidence>